<evidence type="ECO:0000259" key="22">
    <source>
        <dbReference type="PROSITE" id="PS50003"/>
    </source>
</evidence>
<dbReference type="PROSITE" id="PS01013">
    <property type="entry name" value="OSBP"/>
    <property type="match status" value="1"/>
</dbReference>
<dbReference type="FunFam" id="2.30.29.30:FF:000011">
    <property type="entry name" value="Oxysterol-binding protein"/>
    <property type="match status" value="1"/>
</dbReference>
<dbReference type="AlphaFoldDB" id="A0A8C2KEV3"/>
<dbReference type="SMART" id="SM00233">
    <property type="entry name" value="PH"/>
    <property type="match status" value="1"/>
</dbReference>
<dbReference type="PANTHER" id="PTHR10972:SF15">
    <property type="entry name" value="OXYSTEROL-BINDING PROTEIN-RELATED PROTEIN 3"/>
    <property type="match status" value="1"/>
</dbReference>
<dbReference type="GO" id="GO:0005829">
    <property type="term" value="C:cytosol"/>
    <property type="evidence" value="ECO:0007669"/>
    <property type="project" value="UniProtKB-SubCell"/>
</dbReference>
<keyword evidence="7 20" id="KW-0813">Transport</keyword>
<evidence type="ECO:0000256" key="14">
    <source>
        <dbReference type="ARBA" id="ARBA00023136"/>
    </source>
</evidence>
<sequence length="815" mass="93129">MSQKISSPSHSNSSSSSKHDSRQDSWEIIEGLRGGLSNVQEPENQAGYMLKKRKWPMKGWHKRFFYLDKGILKYAKCAADVEKGKLHGCIDVGLSVMAIKKKAKCIDLDAEENIYHLKIKSQELFDEWVSKLRHHRLYRQNEIAMFPHEKTLFHPHYPLTSSPTIPDSQSIRKRASLAKQSSFHSPVSFTSQAKVTAWLQSSDDMDRCTKELSVCEAQLLELNHLLRSMEVLHRTYSAPAINALQASTYDSPKKEKRHPRKWRPKNCGKDNKTTLQVPSCISAGSIRLHASNPNLSSVDLTNEKTYHETLDSPIDVSKLKLLLKERLKQMLEHDSCPAPSAQLMGLKNALASQDSCDGSRPLVHQASNESRASITESLSEFFDAQEVLLSASSSENEPSEDDSYISDISDNMSMENFSNEVENERLNTGCVENGGSQEQRRCCLPSPSPNTSNISLWNILKNNIGKDLSKVAMPVQLNEPLNTLQRLCEELEYSELLDKAAHTQDPFERMVYIATFAVSGYASSYYRAGGKPFNPVLGETYECDRPDKGFCFVAEQVSHHPPISACHAESKNFIFWQDVRWRNKFWGKSMEIVPVGKTHVVLPGFGDHYEWNKVTSCIHNILSGQRWIEHYGEISIKNSNSEKCQCKVTFIKAKYWSSSMNEVEGAVTDHKGKVVHKLFGKWHEGMYYGSPPSATCIWRMNPMPPDYEQYYGFTKFALELNELDPLTKALLPPTDSRLRLDQRLLEEGNVESAEVQKQRIEQLQRERRRVLEDNHMTHQPRFFQKSRDDTWVSNNTYWELRKDPGFSNFDCPVLW</sequence>
<evidence type="ECO:0000313" key="24">
    <source>
        <dbReference type="Proteomes" id="UP000694701"/>
    </source>
</evidence>
<dbReference type="CDD" id="cd13287">
    <property type="entry name" value="PH_ORP3_ORP6_ORP7"/>
    <property type="match status" value="1"/>
</dbReference>
<evidence type="ECO:0000256" key="6">
    <source>
        <dbReference type="ARBA" id="ARBA00008842"/>
    </source>
</evidence>
<dbReference type="GO" id="GO:0032433">
    <property type="term" value="C:filopodium tip"/>
    <property type="evidence" value="ECO:0007669"/>
    <property type="project" value="UniProtKB-SubCell"/>
</dbReference>
<evidence type="ECO:0000256" key="3">
    <source>
        <dbReference type="ARBA" id="ARBA00004495"/>
    </source>
</evidence>
<dbReference type="GO" id="GO:0120015">
    <property type="term" value="F:sterol transfer activity"/>
    <property type="evidence" value="ECO:0007669"/>
    <property type="project" value="UniProtKB-ARBA"/>
</dbReference>
<keyword evidence="16" id="KW-0966">Cell projection</keyword>
<evidence type="ECO:0000256" key="21">
    <source>
        <dbReference type="SAM" id="MobiDB-lite"/>
    </source>
</evidence>
<dbReference type="Proteomes" id="UP000694701">
    <property type="component" value="Unplaced"/>
</dbReference>
<dbReference type="InterPro" id="IPR037239">
    <property type="entry name" value="OSBP_sf"/>
</dbReference>
<dbReference type="PANTHER" id="PTHR10972">
    <property type="entry name" value="OXYSTEROL-BINDING PROTEIN-RELATED"/>
    <property type="match status" value="1"/>
</dbReference>
<evidence type="ECO:0000256" key="9">
    <source>
        <dbReference type="ARBA" id="ARBA00022490"/>
    </source>
</evidence>
<evidence type="ECO:0000256" key="5">
    <source>
        <dbReference type="ARBA" id="ARBA00004617"/>
    </source>
</evidence>
<dbReference type="InterPro" id="IPR018494">
    <property type="entry name" value="Oxysterol-bd_CS"/>
</dbReference>
<feature type="domain" description="PH" evidence="22">
    <location>
        <begin position="42"/>
        <end position="137"/>
    </location>
</feature>
<feature type="compositionally biased region" description="Low complexity" evidence="21">
    <location>
        <begin position="1"/>
        <end position="16"/>
    </location>
</feature>
<dbReference type="GO" id="GO:0031965">
    <property type="term" value="C:nuclear membrane"/>
    <property type="evidence" value="ECO:0007669"/>
    <property type="project" value="UniProtKB-SubCell"/>
</dbReference>
<dbReference type="InterPro" id="IPR011993">
    <property type="entry name" value="PH-like_dom_sf"/>
</dbReference>
<keyword evidence="14" id="KW-0472">Membrane</keyword>
<keyword evidence="12 20" id="KW-0445">Lipid transport</keyword>
<evidence type="ECO:0000256" key="4">
    <source>
        <dbReference type="ARBA" id="ARBA00004514"/>
    </source>
</evidence>
<evidence type="ECO:0000256" key="19">
    <source>
        <dbReference type="RuleBase" id="RU003844"/>
    </source>
</evidence>
<comment type="subunit">
    <text evidence="18">Homodimer. Interacts with RRAS. Interacts (phosphorylated form) with VAPA. Interacts with OSBPL6.</text>
</comment>
<comment type="subcellular location">
    <subcellularLocation>
        <location evidence="1">Cell membrane</location>
        <topology evidence="1">Peripheral membrane protein</topology>
    </subcellularLocation>
    <subcellularLocation>
        <location evidence="3">Cell projection</location>
        <location evidence="3">Filopodium tip</location>
    </subcellularLocation>
    <subcellularLocation>
        <location evidence="4">Cytoplasm</location>
        <location evidence="4">Cytosol</location>
    </subcellularLocation>
    <subcellularLocation>
        <location evidence="2">Endoplasmic reticulum membrane</location>
        <topology evidence="2">Peripheral membrane protein</topology>
    </subcellularLocation>
    <subcellularLocation>
        <location evidence="5">Nucleus membrane</location>
        <topology evidence="5">Peripheral membrane protein</topology>
    </subcellularLocation>
</comment>
<dbReference type="Gene3D" id="2.40.160.120">
    <property type="match status" value="1"/>
</dbReference>
<evidence type="ECO:0000256" key="11">
    <source>
        <dbReference type="ARBA" id="ARBA00022824"/>
    </source>
</evidence>
<keyword evidence="9" id="KW-0963">Cytoplasm</keyword>
<evidence type="ECO:0000256" key="8">
    <source>
        <dbReference type="ARBA" id="ARBA00022475"/>
    </source>
</evidence>
<dbReference type="SUPFAM" id="SSF50729">
    <property type="entry name" value="PH domain-like"/>
    <property type="match status" value="1"/>
</dbReference>
<evidence type="ECO:0000256" key="2">
    <source>
        <dbReference type="ARBA" id="ARBA00004406"/>
    </source>
</evidence>
<evidence type="ECO:0000256" key="10">
    <source>
        <dbReference type="ARBA" id="ARBA00022553"/>
    </source>
</evidence>
<comment type="similarity">
    <text evidence="6 19">Belongs to the OSBP family.</text>
</comment>
<evidence type="ECO:0000256" key="17">
    <source>
        <dbReference type="ARBA" id="ARBA00055107"/>
    </source>
</evidence>
<dbReference type="SUPFAM" id="SSF144000">
    <property type="entry name" value="Oxysterol-binding protein-like"/>
    <property type="match status" value="1"/>
</dbReference>
<keyword evidence="13" id="KW-0446">Lipid-binding</keyword>
<evidence type="ECO:0000256" key="13">
    <source>
        <dbReference type="ARBA" id="ARBA00023121"/>
    </source>
</evidence>
<feature type="region of interest" description="Disordered" evidence="21">
    <location>
        <begin position="247"/>
        <end position="269"/>
    </location>
</feature>
<dbReference type="InterPro" id="IPR001849">
    <property type="entry name" value="PH_domain"/>
</dbReference>
<dbReference type="FunFam" id="3.30.70.3490:FF:000004">
    <property type="entry name" value="Oxysterol-binding protein"/>
    <property type="match status" value="1"/>
</dbReference>
<evidence type="ECO:0000256" key="18">
    <source>
        <dbReference type="ARBA" id="ARBA00064163"/>
    </source>
</evidence>
<dbReference type="InterPro" id="IPR000648">
    <property type="entry name" value="Oxysterol-bd"/>
</dbReference>
<feature type="compositionally biased region" description="Basic residues" evidence="21">
    <location>
        <begin position="254"/>
        <end position="266"/>
    </location>
</feature>
<dbReference type="Gene3D" id="3.30.70.3490">
    <property type="match status" value="1"/>
</dbReference>
<dbReference type="InterPro" id="IPR041680">
    <property type="entry name" value="PH_8"/>
</dbReference>
<evidence type="ECO:0000256" key="12">
    <source>
        <dbReference type="ARBA" id="ARBA00023055"/>
    </source>
</evidence>
<dbReference type="Ensembl" id="ENSCCRT00020119477.1">
    <property type="protein sequence ID" value="ENSCCRP00020109367.1"/>
    <property type="gene ID" value="ENSCCRG00020047797.1"/>
</dbReference>
<keyword evidence="11" id="KW-0256">Endoplasmic reticulum</keyword>
<dbReference type="Pfam" id="PF15409">
    <property type="entry name" value="PH_8"/>
    <property type="match status" value="1"/>
</dbReference>
<proteinExistence type="inferred from homology"/>
<dbReference type="GO" id="GO:0097038">
    <property type="term" value="C:perinuclear endoplasmic reticulum"/>
    <property type="evidence" value="ECO:0007669"/>
    <property type="project" value="TreeGrafter"/>
</dbReference>
<evidence type="ECO:0000256" key="7">
    <source>
        <dbReference type="ARBA" id="ARBA00022448"/>
    </source>
</evidence>
<dbReference type="Pfam" id="PF01237">
    <property type="entry name" value="Oxysterol_BP"/>
    <property type="match status" value="1"/>
</dbReference>
<evidence type="ECO:0000256" key="20">
    <source>
        <dbReference type="RuleBase" id="RU003845"/>
    </source>
</evidence>
<comment type="function">
    <text evidence="17">Phosphoinositide-binding protein which associates with both cell and endoplasmic reticulum (ER) membranes. Can bind to the ER membrane protein VAPA and recruit VAPA to plasma membrane sites, thus linking these intracellular compartments. The ORP3-VAPA complex stimulates RRAS signaling which in turn attenuates integrin beta-1 (ITGB1) activation at the cell surface. With VAPA, may regulate ER morphology. Has a role in regulation of the actin cytoskeleton, cell polarity and cell adhesion. Binds to phosphoinositides with preference for PI(3,4)P2 and PI(3,4,5)P3. Also binds 25-hydroxycholesterol and cholesterol.</text>
</comment>
<dbReference type="GO" id="GO:0005789">
    <property type="term" value="C:endoplasmic reticulum membrane"/>
    <property type="evidence" value="ECO:0007669"/>
    <property type="project" value="UniProtKB-SubCell"/>
</dbReference>
<reference evidence="23" key="1">
    <citation type="submission" date="2025-08" db="UniProtKB">
        <authorList>
            <consortium name="Ensembl"/>
        </authorList>
    </citation>
    <scope>IDENTIFICATION</scope>
</reference>
<evidence type="ECO:0000313" key="23">
    <source>
        <dbReference type="Ensembl" id="ENSCCRP00020109367.1"/>
    </source>
</evidence>
<name>A0A8C2KEV3_CYPCA</name>
<evidence type="ECO:0000256" key="1">
    <source>
        <dbReference type="ARBA" id="ARBA00004202"/>
    </source>
</evidence>
<gene>
    <name evidence="23" type="primary">LOC109049881</name>
</gene>
<evidence type="ECO:0000256" key="16">
    <source>
        <dbReference type="ARBA" id="ARBA00023273"/>
    </source>
</evidence>
<organism evidence="23 24">
    <name type="scientific">Cyprinus carpio</name>
    <name type="common">Common carp</name>
    <dbReference type="NCBI Taxonomy" id="7962"/>
    <lineage>
        <taxon>Eukaryota</taxon>
        <taxon>Metazoa</taxon>
        <taxon>Chordata</taxon>
        <taxon>Craniata</taxon>
        <taxon>Vertebrata</taxon>
        <taxon>Euteleostomi</taxon>
        <taxon>Actinopterygii</taxon>
        <taxon>Neopterygii</taxon>
        <taxon>Teleostei</taxon>
        <taxon>Ostariophysi</taxon>
        <taxon>Cypriniformes</taxon>
        <taxon>Cyprinidae</taxon>
        <taxon>Cyprininae</taxon>
        <taxon>Cyprinus</taxon>
    </lineage>
</organism>
<accession>A0A8C2KEV3</accession>
<keyword evidence="10" id="KW-0597">Phosphoprotein</keyword>
<dbReference type="GO" id="GO:0005886">
    <property type="term" value="C:plasma membrane"/>
    <property type="evidence" value="ECO:0007669"/>
    <property type="project" value="UniProtKB-SubCell"/>
</dbReference>
<keyword evidence="15" id="KW-0539">Nucleus</keyword>
<keyword evidence="8" id="KW-1003">Cell membrane</keyword>
<evidence type="ECO:0000256" key="15">
    <source>
        <dbReference type="ARBA" id="ARBA00023242"/>
    </source>
</evidence>
<dbReference type="Gene3D" id="2.30.29.30">
    <property type="entry name" value="Pleckstrin-homology domain (PH domain)/Phosphotyrosine-binding domain (PTB)"/>
    <property type="match status" value="1"/>
</dbReference>
<dbReference type="GO" id="GO:0006699">
    <property type="term" value="P:bile acid biosynthetic process"/>
    <property type="evidence" value="ECO:0007669"/>
    <property type="project" value="UniProtKB-ARBA"/>
</dbReference>
<dbReference type="PROSITE" id="PS50003">
    <property type="entry name" value="PH_DOMAIN"/>
    <property type="match status" value="1"/>
</dbReference>
<dbReference type="FunFam" id="2.40.160.120:FF:000001">
    <property type="entry name" value="Oxysterol-binding protein"/>
    <property type="match status" value="1"/>
</dbReference>
<protein>
    <recommendedName>
        <fullName evidence="20">Oxysterol-binding protein</fullName>
    </recommendedName>
</protein>
<feature type="region of interest" description="Disordered" evidence="21">
    <location>
        <begin position="1"/>
        <end position="24"/>
    </location>
</feature>
<dbReference type="GO" id="GO:0015485">
    <property type="term" value="F:cholesterol binding"/>
    <property type="evidence" value="ECO:0007669"/>
    <property type="project" value="TreeGrafter"/>
</dbReference>